<keyword evidence="2" id="KW-1185">Reference proteome</keyword>
<name>A0ABY8J9H2_9BRAD</name>
<sequence length="40" mass="4133">MKVFLLACVAAVVVSAFGALALNRVQEPVAQAFATTGVRL</sequence>
<evidence type="ECO:0000313" key="2">
    <source>
        <dbReference type="Proteomes" id="UP001221546"/>
    </source>
</evidence>
<evidence type="ECO:0000313" key="1">
    <source>
        <dbReference type="EMBL" id="WFU61339.1"/>
    </source>
</evidence>
<gene>
    <name evidence="1" type="ORF">QA636_28015</name>
</gene>
<dbReference type="RefSeq" id="WP_256520575.1">
    <property type="nucleotide sequence ID" value="NZ_CP121646.1"/>
</dbReference>
<protein>
    <submittedName>
        <fullName evidence="1">Uncharacterized protein</fullName>
    </submittedName>
</protein>
<accession>A0ABY8J9H2</accession>
<dbReference type="EMBL" id="CP121646">
    <property type="protein sequence ID" value="WFU61339.1"/>
    <property type="molecule type" value="Genomic_DNA"/>
</dbReference>
<dbReference type="Proteomes" id="UP001221546">
    <property type="component" value="Chromosome"/>
</dbReference>
<proteinExistence type="predicted"/>
<organism evidence="1 2">
    <name type="scientific">Bradyrhizobium brasilense</name>
    <dbReference type="NCBI Taxonomy" id="1419277"/>
    <lineage>
        <taxon>Bacteria</taxon>
        <taxon>Pseudomonadati</taxon>
        <taxon>Pseudomonadota</taxon>
        <taxon>Alphaproteobacteria</taxon>
        <taxon>Hyphomicrobiales</taxon>
        <taxon>Nitrobacteraceae</taxon>
        <taxon>Bradyrhizobium</taxon>
    </lineage>
</organism>
<reference evidence="1 2" key="1">
    <citation type="submission" date="2023-04" db="EMBL/GenBank/DDBJ databases">
        <title>Australian commercial rhizobial inoculants.</title>
        <authorList>
            <person name="Kohlmeier M.G."/>
            <person name="O'Hara G.W."/>
            <person name="Colombi E."/>
            <person name="Ramsay J.P."/>
            <person name="Terpolilli J."/>
        </authorList>
    </citation>
    <scope>NUCLEOTIDE SEQUENCE [LARGE SCALE GENOMIC DNA]</scope>
    <source>
        <strain evidence="1 2">CB627</strain>
    </source>
</reference>